<feature type="transmembrane region" description="Helical" evidence="1">
    <location>
        <begin position="6"/>
        <end position="24"/>
    </location>
</feature>
<evidence type="ECO:0000313" key="3">
    <source>
        <dbReference type="Proteomes" id="UP001056539"/>
    </source>
</evidence>
<feature type="transmembrane region" description="Helical" evidence="1">
    <location>
        <begin position="358"/>
        <end position="375"/>
    </location>
</feature>
<sequence length="497" mass="57483">MKMFVMIGGILIFFINGFLLLSLLKKSMGILERVFFGFLLYSSLFTFSFFALNLYGKIPYTLLSGWILHGTFFLFLSVVFLWKILVKKENIVSILQPSGGEFMFTWWEVVAGILVLFFLFIPILKGFLYPINAWDSVVLYDFYGYAFAQEGNMKSTLVYGYFAMYPFYVHLMHTWAYLLGFSTPLFMHGFMYMAFVIGLFGYFAQRDPRWLKWVVVSSVLAGSLYSHAAMGYNNLAPTVFLTLAFLMAYRWWEEKDYGFLWLSAFFGAANLWCRHAEPWYLSLVVAYFAGIFIVKTKSLWHRMVVFVLICGALLFPKVIWETSLSRWKALVGEEKVVLTGDVSLQPGEKSSFSTRDVVFSRVVSAIGGIFSYLQYVTPSRIKRYLPVAVSFVWGTVVMSRWVYMLLWVMMFGFMVNHQRLRQKVALWLVGGLFLWNLGVIFAGTYVFIQTFRDWNIGDSAYRMSLFLETLSVLFGALVLQGFLKDEKIRPLSEDSFS</sequence>
<reference evidence="2" key="1">
    <citation type="submission" date="2021-04" db="EMBL/GenBank/DDBJ databases">
        <authorList>
            <person name="Postec A."/>
        </authorList>
    </citation>
    <scope>NUCLEOTIDE SEQUENCE</scope>
    <source>
        <strain evidence="2">F1F22</strain>
    </source>
</reference>
<organism evidence="2 3">
    <name type="scientific">Thermospira aquatica</name>
    <dbReference type="NCBI Taxonomy" id="2828656"/>
    <lineage>
        <taxon>Bacteria</taxon>
        <taxon>Pseudomonadati</taxon>
        <taxon>Spirochaetota</taxon>
        <taxon>Spirochaetia</taxon>
        <taxon>Brevinematales</taxon>
        <taxon>Thermospiraceae</taxon>
        <taxon>Thermospira</taxon>
    </lineage>
</organism>
<feature type="transmembrane region" description="Helical" evidence="1">
    <location>
        <begin position="300"/>
        <end position="320"/>
    </location>
</feature>
<accession>A0AAX3BFK6</accession>
<evidence type="ECO:0008006" key="4">
    <source>
        <dbReference type="Google" id="ProtNLM"/>
    </source>
</evidence>
<protein>
    <recommendedName>
        <fullName evidence="4">Glycosyltransferase RgtA/B/C/D-like domain-containing protein</fullName>
    </recommendedName>
</protein>
<feature type="transmembrane region" description="Helical" evidence="1">
    <location>
        <begin position="158"/>
        <end position="178"/>
    </location>
</feature>
<dbReference type="EMBL" id="CP073355">
    <property type="protein sequence ID" value="URA10854.1"/>
    <property type="molecule type" value="Genomic_DNA"/>
</dbReference>
<name>A0AAX3BFK6_9SPIR</name>
<keyword evidence="1" id="KW-0812">Transmembrane</keyword>
<reference evidence="2" key="2">
    <citation type="submission" date="2022-06" db="EMBL/GenBank/DDBJ databases">
        <title>Thermospira aquatica gen. nov., sp. nov.</title>
        <authorList>
            <person name="Ben Ali Gam Z."/>
            <person name="Labat M."/>
        </authorList>
    </citation>
    <scope>NUCLEOTIDE SEQUENCE</scope>
    <source>
        <strain evidence="2">F1F22</strain>
    </source>
</reference>
<feature type="transmembrane region" description="Helical" evidence="1">
    <location>
        <begin position="235"/>
        <end position="252"/>
    </location>
</feature>
<feature type="transmembrane region" description="Helical" evidence="1">
    <location>
        <begin position="185"/>
        <end position="204"/>
    </location>
</feature>
<dbReference type="Proteomes" id="UP001056539">
    <property type="component" value="Chromosome"/>
</dbReference>
<keyword evidence="1" id="KW-1133">Transmembrane helix</keyword>
<gene>
    <name evidence="2" type="ORF">KDW03_03345</name>
</gene>
<evidence type="ECO:0000256" key="1">
    <source>
        <dbReference type="SAM" id="Phobius"/>
    </source>
</evidence>
<keyword evidence="1" id="KW-0472">Membrane</keyword>
<evidence type="ECO:0000313" key="2">
    <source>
        <dbReference type="EMBL" id="URA10854.1"/>
    </source>
</evidence>
<dbReference type="AlphaFoldDB" id="A0AAX3BFK6"/>
<feature type="transmembrane region" description="Helical" evidence="1">
    <location>
        <begin position="387"/>
        <end position="413"/>
    </location>
</feature>
<feature type="transmembrane region" description="Helical" evidence="1">
    <location>
        <begin position="278"/>
        <end position="294"/>
    </location>
</feature>
<feature type="transmembrane region" description="Helical" evidence="1">
    <location>
        <begin position="103"/>
        <end position="124"/>
    </location>
</feature>
<dbReference type="KEGG" id="taqu:KDW03_03345"/>
<feature type="transmembrane region" description="Helical" evidence="1">
    <location>
        <begin position="425"/>
        <end position="448"/>
    </location>
</feature>
<feature type="transmembrane region" description="Helical" evidence="1">
    <location>
        <begin position="62"/>
        <end position="82"/>
    </location>
</feature>
<feature type="transmembrane region" description="Helical" evidence="1">
    <location>
        <begin position="36"/>
        <end position="56"/>
    </location>
</feature>
<dbReference type="RefSeq" id="WP_271435981.1">
    <property type="nucleotide sequence ID" value="NZ_CP073355.1"/>
</dbReference>
<feature type="transmembrane region" description="Helical" evidence="1">
    <location>
        <begin position="460"/>
        <end position="483"/>
    </location>
</feature>
<proteinExistence type="predicted"/>
<keyword evidence="3" id="KW-1185">Reference proteome</keyword>